<organism evidence="1 2">
    <name type="scientific">Exidia glandulosa HHB12029</name>
    <dbReference type="NCBI Taxonomy" id="1314781"/>
    <lineage>
        <taxon>Eukaryota</taxon>
        <taxon>Fungi</taxon>
        <taxon>Dikarya</taxon>
        <taxon>Basidiomycota</taxon>
        <taxon>Agaricomycotina</taxon>
        <taxon>Agaricomycetes</taxon>
        <taxon>Auriculariales</taxon>
        <taxon>Exidiaceae</taxon>
        <taxon>Exidia</taxon>
    </lineage>
</organism>
<dbReference type="EMBL" id="KV426042">
    <property type="protein sequence ID" value="KZV90715.1"/>
    <property type="molecule type" value="Genomic_DNA"/>
</dbReference>
<evidence type="ECO:0000313" key="2">
    <source>
        <dbReference type="Proteomes" id="UP000077266"/>
    </source>
</evidence>
<feature type="non-terminal residue" evidence="1">
    <location>
        <position position="122"/>
    </location>
</feature>
<reference evidence="1 2" key="1">
    <citation type="journal article" date="2016" name="Mol. Biol. Evol.">
        <title>Comparative Genomics of Early-Diverging Mushroom-Forming Fungi Provides Insights into the Origins of Lignocellulose Decay Capabilities.</title>
        <authorList>
            <person name="Nagy L.G."/>
            <person name="Riley R."/>
            <person name="Tritt A."/>
            <person name="Adam C."/>
            <person name="Daum C."/>
            <person name="Floudas D."/>
            <person name="Sun H."/>
            <person name="Yadav J.S."/>
            <person name="Pangilinan J."/>
            <person name="Larsson K.H."/>
            <person name="Matsuura K."/>
            <person name="Barry K."/>
            <person name="Labutti K."/>
            <person name="Kuo R."/>
            <person name="Ohm R.A."/>
            <person name="Bhattacharya S.S."/>
            <person name="Shirouzu T."/>
            <person name="Yoshinaga Y."/>
            <person name="Martin F.M."/>
            <person name="Grigoriev I.V."/>
            <person name="Hibbett D.S."/>
        </authorList>
    </citation>
    <scope>NUCLEOTIDE SEQUENCE [LARGE SCALE GENOMIC DNA]</scope>
    <source>
        <strain evidence="1 2">HHB12029</strain>
    </source>
</reference>
<keyword evidence="2" id="KW-1185">Reference proteome</keyword>
<dbReference type="AlphaFoldDB" id="A0A165GLY6"/>
<dbReference type="InParanoid" id="A0A165GLY6"/>
<protein>
    <submittedName>
        <fullName evidence="1">Uncharacterized protein</fullName>
    </submittedName>
</protein>
<dbReference type="OrthoDB" id="3263038at2759"/>
<accession>A0A165GLY6</accession>
<name>A0A165GLY6_EXIGL</name>
<dbReference type="Proteomes" id="UP000077266">
    <property type="component" value="Unassembled WGS sequence"/>
</dbReference>
<evidence type="ECO:0000313" key="1">
    <source>
        <dbReference type="EMBL" id="KZV90715.1"/>
    </source>
</evidence>
<gene>
    <name evidence="1" type="ORF">EXIGLDRAFT_616534</name>
</gene>
<proteinExistence type="predicted"/>
<sequence>MSNSTVTVDGLGSDVKKLEANGSNWLVFHLRFVKAVKAKSKWGHFDGSKARPVAADTNAPTVGEVAAMAKWDEDEAVASQMLASRLPDSVLIKLERLGTVAAQWASLVSDFTYRSAVTSANL</sequence>